<keyword evidence="3" id="KW-1185">Reference proteome</keyword>
<evidence type="ECO:0000313" key="3">
    <source>
        <dbReference type="Proteomes" id="UP001168821"/>
    </source>
</evidence>
<evidence type="ECO:0000256" key="1">
    <source>
        <dbReference type="SAM" id="SignalP"/>
    </source>
</evidence>
<gene>
    <name evidence="2" type="ORF">Zmor_022564</name>
</gene>
<protein>
    <recommendedName>
        <fullName evidence="4">MD-2-related lipid-recognition domain-containing protein</fullName>
    </recommendedName>
</protein>
<feature type="signal peptide" evidence="1">
    <location>
        <begin position="1"/>
        <end position="20"/>
    </location>
</feature>
<evidence type="ECO:0000313" key="2">
    <source>
        <dbReference type="EMBL" id="KAJ3644863.1"/>
    </source>
</evidence>
<dbReference type="EMBL" id="JALNTZ010000007">
    <property type="protein sequence ID" value="KAJ3644863.1"/>
    <property type="molecule type" value="Genomic_DNA"/>
</dbReference>
<organism evidence="2 3">
    <name type="scientific">Zophobas morio</name>
    <dbReference type="NCBI Taxonomy" id="2755281"/>
    <lineage>
        <taxon>Eukaryota</taxon>
        <taxon>Metazoa</taxon>
        <taxon>Ecdysozoa</taxon>
        <taxon>Arthropoda</taxon>
        <taxon>Hexapoda</taxon>
        <taxon>Insecta</taxon>
        <taxon>Pterygota</taxon>
        <taxon>Neoptera</taxon>
        <taxon>Endopterygota</taxon>
        <taxon>Coleoptera</taxon>
        <taxon>Polyphaga</taxon>
        <taxon>Cucujiformia</taxon>
        <taxon>Tenebrionidae</taxon>
        <taxon>Zophobas</taxon>
    </lineage>
</organism>
<reference evidence="2" key="1">
    <citation type="journal article" date="2023" name="G3 (Bethesda)">
        <title>Whole genome assemblies of Zophobas morio and Tenebrio molitor.</title>
        <authorList>
            <person name="Kaur S."/>
            <person name="Stinson S.A."/>
            <person name="diCenzo G.C."/>
        </authorList>
    </citation>
    <scope>NUCLEOTIDE SEQUENCE</scope>
    <source>
        <strain evidence="2">QUZm001</strain>
    </source>
</reference>
<comment type="caution">
    <text evidence="2">The sequence shown here is derived from an EMBL/GenBank/DDBJ whole genome shotgun (WGS) entry which is preliminary data.</text>
</comment>
<evidence type="ECO:0008006" key="4">
    <source>
        <dbReference type="Google" id="ProtNLM"/>
    </source>
</evidence>
<proteinExistence type="predicted"/>
<feature type="chain" id="PRO_5041355769" description="MD-2-related lipid-recognition domain-containing protein" evidence="1">
    <location>
        <begin position="21"/>
        <end position="185"/>
    </location>
</feature>
<sequence length="185" mass="20715">MNAPLILSLLLAATPILVVGQSEKGPPGEVKIYDIKDCDSVLNKVEFEAKMQTESDDTDTFSMSFKIPSDYGDNVLVTILADTLDGDEWKENAYHFDDEKFFASVNNFCPKIWEHMRSKMEPKIAEPGEILAGSYTLEGFTATYTEITVPQVPYGKARLTATVTVDDEDVLCQKVELEFFKPSLR</sequence>
<keyword evidence="1" id="KW-0732">Signal</keyword>
<dbReference type="Proteomes" id="UP001168821">
    <property type="component" value="Unassembled WGS sequence"/>
</dbReference>
<accession>A0AA38HVJ3</accession>
<name>A0AA38HVJ3_9CUCU</name>
<dbReference type="AlphaFoldDB" id="A0AA38HVJ3"/>